<keyword evidence="1" id="KW-0472">Membrane</keyword>
<evidence type="ECO:0000313" key="2">
    <source>
        <dbReference type="EMBL" id="GGF88645.1"/>
    </source>
</evidence>
<keyword evidence="1" id="KW-1133">Transmembrane helix</keyword>
<dbReference type="RefSeq" id="WP_268235750.1">
    <property type="nucleotide sequence ID" value="NZ_BMFO01000002.1"/>
</dbReference>
<accession>A0A917CKM1</accession>
<dbReference type="Proteomes" id="UP000632858">
    <property type="component" value="Unassembled WGS sequence"/>
</dbReference>
<gene>
    <name evidence="2" type="ORF">GCM10010960_08120</name>
</gene>
<proteinExistence type="predicted"/>
<comment type="caution">
    <text evidence="2">The sequence shown here is derived from an EMBL/GenBank/DDBJ whole genome shotgun (WGS) entry which is preliminary data.</text>
</comment>
<dbReference type="AlphaFoldDB" id="A0A917CKM1"/>
<organism evidence="2 3">
    <name type="scientific">Arenimonas maotaiensis</name>
    <dbReference type="NCBI Taxonomy" id="1446479"/>
    <lineage>
        <taxon>Bacteria</taxon>
        <taxon>Pseudomonadati</taxon>
        <taxon>Pseudomonadota</taxon>
        <taxon>Gammaproteobacteria</taxon>
        <taxon>Lysobacterales</taxon>
        <taxon>Lysobacteraceae</taxon>
        <taxon>Arenimonas</taxon>
    </lineage>
</organism>
<protein>
    <submittedName>
        <fullName evidence="2">Uncharacterized protein</fullName>
    </submittedName>
</protein>
<keyword evidence="1" id="KW-0812">Transmembrane</keyword>
<name>A0A917CKM1_9GAMM</name>
<dbReference type="EMBL" id="BMFO01000002">
    <property type="protein sequence ID" value="GGF88645.1"/>
    <property type="molecule type" value="Genomic_DNA"/>
</dbReference>
<keyword evidence="3" id="KW-1185">Reference proteome</keyword>
<reference evidence="2" key="2">
    <citation type="submission" date="2020-09" db="EMBL/GenBank/DDBJ databases">
        <authorList>
            <person name="Sun Q."/>
            <person name="Zhou Y."/>
        </authorList>
    </citation>
    <scope>NUCLEOTIDE SEQUENCE</scope>
    <source>
        <strain evidence="2">CGMCC 1.12726</strain>
    </source>
</reference>
<sequence length="43" mass="4261">MLAAMLGAIAGTHLLPKVTYSGVQNVVSTLLVLIAAGLIGGII</sequence>
<reference evidence="2" key="1">
    <citation type="journal article" date="2014" name="Int. J. Syst. Evol. Microbiol.">
        <title>Complete genome sequence of Corynebacterium casei LMG S-19264T (=DSM 44701T), isolated from a smear-ripened cheese.</title>
        <authorList>
            <consortium name="US DOE Joint Genome Institute (JGI-PGF)"/>
            <person name="Walter F."/>
            <person name="Albersmeier A."/>
            <person name="Kalinowski J."/>
            <person name="Ruckert C."/>
        </authorList>
    </citation>
    <scope>NUCLEOTIDE SEQUENCE</scope>
    <source>
        <strain evidence="2">CGMCC 1.12726</strain>
    </source>
</reference>
<feature type="transmembrane region" description="Helical" evidence="1">
    <location>
        <begin position="24"/>
        <end position="42"/>
    </location>
</feature>
<evidence type="ECO:0000313" key="3">
    <source>
        <dbReference type="Proteomes" id="UP000632858"/>
    </source>
</evidence>
<evidence type="ECO:0000256" key="1">
    <source>
        <dbReference type="SAM" id="Phobius"/>
    </source>
</evidence>